<dbReference type="HOGENOM" id="CLU_044111_0_0_1"/>
<protein>
    <recommendedName>
        <fullName evidence="4">Mitotic checkpoint regulator, MAD2B-interacting-domain-containing protein</fullName>
    </recommendedName>
</protein>
<evidence type="ECO:0008006" key="4">
    <source>
        <dbReference type="Google" id="ProtNLM"/>
    </source>
</evidence>
<dbReference type="Proteomes" id="UP000015241">
    <property type="component" value="Unassembled WGS sequence"/>
</dbReference>
<feature type="region of interest" description="Disordered" evidence="1">
    <location>
        <begin position="394"/>
        <end position="416"/>
    </location>
</feature>
<dbReference type="GO" id="GO:0005634">
    <property type="term" value="C:nucleus"/>
    <property type="evidence" value="ECO:0007669"/>
    <property type="project" value="TreeGrafter"/>
</dbReference>
<dbReference type="PANTHER" id="PTHR13621">
    <property type="entry name" value="PROLINE-RICH PROTEIN PRCC"/>
    <property type="match status" value="1"/>
</dbReference>
<feature type="compositionally biased region" description="Polar residues" evidence="1">
    <location>
        <begin position="143"/>
        <end position="152"/>
    </location>
</feature>
<evidence type="ECO:0000313" key="3">
    <source>
        <dbReference type="Proteomes" id="UP000015241"/>
    </source>
</evidence>
<name>S8FAB0_FOMSC</name>
<gene>
    <name evidence="2" type="ORF">FOMPIDRAFT_1017632</name>
</gene>
<feature type="compositionally biased region" description="Polar residues" evidence="1">
    <location>
        <begin position="18"/>
        <end position="30"/>
    </location>
</feature>
<dbReference type="AlphaFoldDB" id="S8FAB0"/>
<proteinExistence type="predicted"/>
<feature type="compositionally biased region" description="Acidic residues" evidence="1">
    <location>
        <begin position="157"/>
        <end position="166"/>
    </location>
</feature>
<feature type="compositionally biased region" description="Basic and acidic residues" evidence="1">
    <location>
        <begin position="95"/>
        <end position="104"/>
    </location>
</feature>
<dbReference type="InParanoid" id="S8FAB0"/>
<dbReference type="EMBL" id="KE504164">
    <property type="protein sequence ID" value="EPS98565.1"/>
    <property type="molecule type" value="Genomic_DNA"/>
</dbReference>
<reference evidence="2 3" key="1">
    <citation type="journal article" date="2012" name="Science">
        <title>The Paleozoic origin of enzymatic lignin decomposition reconstructed from 31 fungal genomes.</title>
        <authorList>
            <person name="Floudas D."/>
            <person name="Binder M."/>
            <person name="Riley R."/>
            <person name="Barry K."/>
            <person name="Blanchette R.A."/>
            <person name="Henrissat B."/>
            <person name="Martinez A.T."/>
            <person name="Otillar R."/>
            <person name="Spatafora J.W."/>
            <person name="Yadav J.S."/>
            <person name="Aerts A."/>
            <person name="Benoit I."/>
            <person name="Boyd A."/>
            <person name="Carlson A."/>
            <person name="Copeland A."/>
            <person name="Coutinho P.M."/>
            <person name="de Vries R.P."/>
            <person name="Ferreira P."/>
            <person name="Findley K."/>
            <person name="Foster B."/>
            <person name="Gaskell J."/>
            <person name="Glotzer D."/>
            <person name="Gorecki P."/>
            <person name="Heitman J."/>
            <person name="Hesse C."/>
            <person name="Hori C."/>
            <person name="Igarashi K."/>
            <person name="Jurgens J.A."/>
            <person name="Kallen N."/>
            <person name="Kersten P."/>
            <person name="Kohler A."/>
            <person name="Kuees U."/>
            <person name="Kumar T.K.A."/>
            <person name="Kuo A."/>
            <person name="LaButti K."/>
            <person name="Larrondo L.F."/>
            <person name="Lindquist E."/>
            <person name="Ling A."/>
            <person name="Lombard V."/>
            <person name="Lucas S."/>
            <person name="Lundell T."/>
            <person name="Martin R."/>
            <person name="McLaughlin D.J."/>
            <person name="Morgenstern I."/>
            <person name="Morin E."/>
            <person name="Murat C."/>
            <person name="Nagy L.G."/>
            <person name="Nolan M."/>
            <person name="Ohm R.A."/>
            <person name="Patyshakuliyeva A."/>
            <person name="Rokas A."/>
            <person name="Ruiz-Duenas F.J."/>
            <person name="Sabat G."/>
            <person name="Salamov A."/>
            <person name="Samejima M."/>
            <person name="Schmutz J."/>
            <person name="Slot J.C."/>
            <person name="St John F."/>
            <person name="Stenlid J."/>
            <person name="Sun H."/>
            <person name="Sun S."/>
            <person name="Syed K."/>
            <person name="Tsang A."/>
            <person name="Wiebenga A."/>
            <person name="Young D."/>
            <person name="Pisabarro A."/>
            <person name="Eastwood D.C."/>
            <person name="Martin F."/>
            <person name="Cullen D."/>
            <person name="Grigoriev I.V."/>
            <person name="Hibbett D.S."/>
        </authorList>
    </citation>
    <scope>NUCLEOTIDE SEQUENCE</scope>
    <source>
        <strain evidence="3">FP-58527</strain>
    </source>
</reference>
<dbReference type="InterPro" id="IPR018800">
    <property type="entry name" value="PRCC"/>
</dbReference>
<sequence>MLGVEGYGSDSENDDEPQATQSQSKHSIASSLPPPTKRSSLALPSPVSGVPGASSTSKPAGGLSLPPPKAKKSKKIAIGLPELPREPDRADDDEPPAKKPRIEPGARSSGLLSMLPAPKNKAPVAPTPERVLGAGRGPGLVFNTGSARSAKTATVEDVPEGEDEDGLDGREETSASPRTAPSLPFLPPSLAKGKANISVEERADKPKVIRSAPAVDFFSLGSSSSSSPSFPISTSITSAPSIEPSAPKLPLIPGVSSAPKVEDFVPPEPTAEDPYPGYYMTSAGTWAAYDSGYYKKFYDKWKKEYDDHVRSLEKGAGKGFENLETEGAREVNALSEMERAKKEIQEREERKALTTGGADVAAAPKMNIKGAALGGRARTRHQLSTLLSEAYQNRESLEEKIAQGRRNRKEAGNKYG</sequence>
<evidence type="ECO:0000313" key="2">
    <source>
        <dbReference type="EMBL" id="EPS98565.1"/>
    </source>
</evidence>
<keyword evidence="3" id="KW-1185">Reference proteome</keyword>
<dbReference type="OrthoDB" id="2555634at2759"/>
<organism evidence="2 3">
    <name type="scientific">Fomitopsis schrenkii</name>
    <name type="common">Brown rot fungus</name>
    <dbReference type="NCBI Taxonomy" id="2126942"/>
    <lineage>
        <taxon>Eukaryota</taxon>
        <taxon>Fungi</taxon>
        <taxon>Dikarya</taxon>
        <taxon>Basidiomycota</taxon>
        <taxon>Agaricomycotina</taxon>
        <taxon>Agaricomycetes</taxon>
        <taxon>Polyporales</taxon>
        <taxon>Fomitopsis</taxon>
    </lineage>
</organism>
<feature type="region of interest" description="Disordered" evidence="1">
    <location>
        <begin position="253"/>
        <end position="275"/>
    </location>
</feature>
<dbReference type="eggNOG" id="ENOG502S8PK">
    <property type="taxonomic scope" value="Eukaryota"/>
</dbReference>
<dbReference type="STRING" id="743788.S8FAB0"/>
<feature type="compositionally biased region" description="Low complexity" evidence="1">
    <location>
        <begin position="44"/>
        <end position="64"/>
    </location>
</feature>
<feature type="region of interest" description="Disordered" evidence="1">
    <location>
        <begin position="1"/>
        <end position="190"/>
    </location>
</feature>
<dbReference type="PANTHER" id="PTHR13621:SF2">
    <property type="entry name" value="PROLINE-RICH PROTEIN PRCC"/>
    <property type="match status" value="1"/>
</dbReference>
<accession>S8FAB0</accession>
<evidence type="ECO:0000256" key="1">
    <source>
        <dbReference type="SAM" id="MobiDB-lite"/>
    </source>
</evidence>
<dbReference type="Pfam" id="PF10253">
    <property type="entry name" value="PRCC"/>
    <property type="match status" value="1"/>
</dbReference>